<comment type="caution">
    <text evidence="4">The sequence shown here is derived from an EMBL/GenBank/DDBJ whole genome shotgun (WGS) entry which is preliminary data.</text>
</comment>
<evidence type="ECO:0000256" key="2">
    <source>
        <dbReference type="ARBA" id="ARBA00022840"/>
    </source>
</evidence>
<evidence type="ECO:0000256" key="1">
    <source>
        <dbReference type="ARBA" id="ARBA00022741"/>
    </source>
</evidence>
<dbReference type="Pfam" id="PF06745">
    <property type="entry name" value="ATPase"/>
    <property type="match status" value="1"/>
</dbReference>
<protein>
    <recommendedName>
        <fullName evidence="3">KaiC-like domain-containing protein</fullName>
    </recommendedName>
</protein>
<dbReference type="PANTHER" id="PTHR43637:SF2">
    <property type="entry name" value="PROTEIN GVPD 1"/>
    <property type="match status" value="1"/>
</dbReference>
<reference evidence="4" key="1">
    <citation type="journal article" date="2020" name="mSystems">
        <title>Genome- and Community-Level Interaction Insights into Carbon Utilization and Element Cycling Functions of Hydrothermarchaeota in Hydrothermal Sediment.</title>
        <authorList>
            <person name="Zhou Z."/>
            <person name="Liu Y."/>
            <person name="Xu W."/>
            <person name="Pan J."/>
            <person name="Luo Z.H."/>
            <person name="Li M."/>
        </authorList>
    </citation>
    <scope>NUCLEOTIDE SEQUENCE [LARGE SCALE GENOMIC DNA]</scope>
    <source>
        <strain evidence="4">SpSt-500</strain>
    </source>
</reference>
<dbReference type="SUPFAM" id="SSF52540">
    <property type="entry name" value="P-loop containing nucleoside triphosphate hydrolases"/>
    <property type="match status" value="1"/>
</dbReference>
<name>A0A832G2V0_9BACT</name>
<dbReference type="GO" id="GO:0005524">
    <property type="term" value="F:ATP binding"/>
    <property type="evidence" value="ECO:0007669"/>
    <property type="project" value="UniProtKB-KW"/>
</dbReference>
<dbReference type="EMBL" id="DSVI01000018">
    <property type="protein sequence ID" value="HGT48473.1"/>
    <property type="molecule type" value="Genomic_DNA"/>
</dbReference>
<dbReference type="PANTHER" id="PTHR43637">
    <property type="entry name" value="UPF0273 PROTEIN TM_0370"/>
    <property type="match status" value="1"/>
</dbReference>
<dbReference type="InterPro" id="IPR027417">
    <property type="entry name" value="P-loop_NTPase"/>
</dbReference>
<dbReference type="AlphaFoldDB" id="A0A832G2V0"/>
<accession>A0A832G2V0</accession>
<dbReference type="Gene3D" id="3.40.50.300">
    <property type="entry name" value="P-loop containing nucleotide triphosphate hydrolases"/>
    <property type="match status" value="1"/>
</dbReference>
<evidence type="ECO:0000313" key="4">
    <source>
        <dbReference type="EMBL" id="HGT48473.1"/>
    </source>
</evidence>
<proteinExistence type="predicted"/>
<sequence>MKKAVQLFPSGISIIDSAWGGLYRGGTYLLVGERKTGKTLLSIQFAVETAKQKEICLFFTNTRPKDLMIQAASIDVDLEHYMNQNLIIVVRVAPPPEPNQFGNRDDYLSEYLSDIITVVNQYNPTRLIFDEITPYIEFEDLGKLRETFSNTFEQIEDLGVTSLLSVREPASASTQMIFNILNSYATGVIQLSKKTDANGSTRSGIIDIQPNIGHTEGRYKAHYSIEPYKGITTDFKIPKTKEKTIEKTQEKIENYIPLSEIKTTSQEISIPNFYSLDDFKLILNNQIAMYKTTGQVFTLASFKLASKENRNSSLTINQLKNIIRISTEKKDKICQVDEQICVLLVKEDPKSISDFISKIKLNLPADDPTEREVMASDVYFNFLKVSDSFENADEMLAKLHFDVKDSINTPSL</sequence>
<feature type="domain" description="KaiC-like" evidence="3">
    <location>
        <begin position="9"/>
        <end position="231"/>
    </location>
</feature>
<keyword evidence="1" id="KW-0547">Nucleotide-binding</keyword>
<gene>
    <name evidence="4" type="ORF">ENS56_10585</name>
</gene>
<keyword evidence="2" id="KW-0067">ATP-binding</keyword>
<evidence type="ECO:0000259" key="3">
    <source>
        <dbReference type="Pfam" id="PF06745"/>
    </source>
</evidence>
<dbReference type="InterPro" id="IPR014774">
    <property type="entry name" value="KaiC-like_dom"/>
</dbReference>
<organism evidence="4">
    <name type="scientific">Ignavibacterium album</name>
    <dbReference type="NCBI Taxonomy" id="591197"/>
    <lineage>
        <taxon>Bacteria</taxon>
        <taxon>Pseudomonadati</taxon>
        <taxon>Ignavibacteriota</taxon>
        <taxon>Ignavibacteria</taxon>
        <taxon>Ignavibacteriales</taxon>
        <taxon>Ignavibacteriaceae</taxon>
        <taxon>Ignavibacterium</taxon>
    </lineage>
</organism>